<keyword evidence="2" id="KW-1185">Reference proteome</keyword>
<evidence type="ECO:0000313" key="1">
    <source>
        <dbReference type="EMBL" id="PIN10406.1"/>
    </source>
</evidence>
<dbReference type="PANTHER" id="PTHR31286:SF183">
    <property type="entry name" value="CCHC-TYPE DOMAIN-CONTAINING PROTEIN"/>
    <property type="match status" value="1"/>
</dbReference>
<proteinExistence type="predicted"/>
<name>A0A2G9GYP5_9LAMI</name>
<dbReference type="OrthoDB" id="1695837at2759"/>
<accession>A0A2G9GYP5</accession>
<dbReference type="AlphaFoldDB" id="A0A2G9GYP5"/>
<dbReference type="InterPro" id="IPR040256">
    <property type="entry name" value="At4g02000-like"/>
</dbReference>
<comment type="caution">
    <text evidence="1">The sequence shown here is derived from an EMBL/GenBank/DDBJ whole genome shotgun (WGS) entry which is preliminary data.</text>
</comment>
<dbReference type="Proteomes" id="UP000231279">
    <property type="component" value="Unassembled WGS sequence"/>
</dbReference>
<sequence length="290" mass="33463">MEEATNILERTLYLTEEEEEELIAAPSTKTRFSQNHNLSVVGHIAAIWPYSATTLKSNIQRLLQPVKGMDFVNIAENRFVLTFNHKLDMQHMLEGCPWIIDKHKLVDTDDPATVTLEKMSIILHANNLSLQCGMEEATNILERTLYLTEEEEEELIAAPSTKTRFSQNHNLSVVGHIAAIWPYSATTLKSNIQRLLQPVKGMDFVNIAENRFVLTFNHKLDMQHMLEGNLETARQIGNKIREFVELLMQNNEFQGPKLRIKIKIDVIKPLMRGINLRISEVDKHWIDFEY</sequence>
<dbReference type="PANTHER" id="PTHR31286">
    <property type="entry name" value="GLYCINE-RICH CELL WALL STRUCTURAL PROTEIN 1.8-LIKE"/>
    <property type="match status" value="1"/>
</dbReference>
<evidence type="ECO:0000313" key="2">
    <source>
        <dbReference type="Proteomes" id="UP000231279"/>
    </source>
</evidence>
<dbReference type="EMBL" id="NKXS01003230">
    <property type="protein sequence ID" value="PIN10406.1"/>
    <property type="molecule type" value="Genomic_DNA"/>
</dbReference>
<reference evidence="2" key="1">
    <citation type="journal article" date="2018" name="Gigascience">
        <title>Genome assembly of the Pink Ipe (Handroanthus impetiginosus, Bignoniaceae), a highly valued, ecologically keystone Neotropical timber forest tree.</title>
        <authorList>
            <person name="Silva-Junior O.B."/>
            <person name="Grattapaglia D."/>
            <person name="Novaes E."/>
            <person name="Collevatti R.G."/>
        </authorList>
    </citation>
    <scope>NUCLEOTIDE SEQUENCE [LARGE SCALE GENOMIC DNA]</scope>
    <source>
        <strain evidence="2">cv. UFG-1</strain>
    </source>
</reference>
<evidence type="ECO:0008006" key="3">
    <source>
        <dbReference type="Google" id="ProtNLM"/>
    </source>
</evidence>
<organism evidence="1 2">
    <name type="scientific">Handroanthus impetiginosus</name>
    <dbReference type="NCBI Taxonomy" id="429701"/>
    <lineage>
        <taxon>Eukaryota</taxon>
        <taxon>Viridiplantae</taxon>
        <taxon>Streptophyta</taxon>
        <taxon>Embryophyta</taxon>
        <taxon>Tracheophyta</taxon>
        <taxon>Spermatophyta</taxon>
        <taxon>Magnoliopsida</taxon>
        <taxon>eudicotyledons</taxon>
        <taxon>Gunneridae</taxon>
        <taxon>Pentapetalae</taxon>
        <taxon>asterids</taxon>
        <taxon>lamiids</taxon>
        <taxon>Lamiales</taxon>
        <taxon>Bignoniaceae</taxon>
        <taxon>Crescentiina</taxon>
        <taxon>Tabebuia alliance</taxon>
        <taxon>Handroanthus</taxon>
    </lineage>
</organism>
<protein>
    <recommendedName>
        <fullName evidence="3">DUF4283 domain-containing protein</fullName>
    </recommendedName>
</protein>
<gene>
    <name evidence="1" type="ORF">CDL12_17007</name>
</gene>